<evidence type="ECO:0000256" key="3">
    <source>
        <dbReference type="ARBA" id="ARBA00022989"/>
    </source>
</evidence>
<evidence type="ECO:0000256" key="6">
    <source>
        <dbReference type="SAM" id="SignalP"/>
    </source>
</evidence>
<dbReference type="RefSeq" id="WP_263732946.1">
    <property type="nucleotide sequence ID" value="NZ_JAOWKY010000001.1"/>
</dbReference>
<evidence type="ECO:0000313" key="8">
    <source>
        <dbReference type="EMBL" id="MCV2867284.1"/>
    </source>
</evidence>
<keyword evidence="3" id="KW-1133">Transmembrane helix</keyword>
<dbReference type="Pfam" id="PF04357">
    <property type="entry name" value="TamB"/>
    <property type="match status" value="1"/>
</dbReference>
<feature type="region of interest" description="Disordered" evidence="5">
    <location>
        <begin position="166"/>
        <end position="186"/>
    </location>
</feature>
<dbReference type="EMBL" id="JAOWKY010000001">
    <property type="protein sequence ID" value="MCV2867284.1"/>
    <property type="molecule type" value="Genomic_DNA"/>
</dbReference>
<dbReference type="Proteomes" id="UP001652542">
    <property type="component" value="Unassembled WGS sequence"/>
</dbReference>
<keyword evidence="6" id="KW-0732">Signal</keyword>
<keyword evidence="2" id="KW-0812">Transmembrane</keyword>
<keyword evidence="9" id="KW-1185">Reference proteome</keyword>
<evidence type="ECO:0000256" key="1">
    <source>
        <dbReference type="ARBA" id="ARBA00004167"/>
    </source>
</evidence>
<name>A0ABT2Z822_9RHOB</name>
<evidence type="ECO:0000256" key="2">
    <source>
        <dbReference type="ARBA" id="ARBA00022692"/>
    </source>
</evidence>
<evidence type="ECO:0000256" key="4">
    <source>
        <dbReference type="ARBA" id="ARBA00023136"/>
    </source>
</evidence>
<dbReference type="InterPro" id="IPR007452">
    <property type="entry name" value="TamB_C"/>
</dbReference>
<feature type="domain" description="Translocation and assembly module TamB C-terminal" evidence="7">
    <location>
        <begin position="826"/>
        <end position="1170"/>
    </location>
</feature>
<feature type="signal peptide" evidence="6">
    <location>
        <begin position="1"/>
        <end position="19"/>
    </location>
</feature>
<keyword evidence="4" id="KW-0472">Membrane</keyword>
<reference evidence="8 9" key="1">
    <citation type="submission" date="2022-10" db="EMBL/GenBank/DDBJ databases">
        <title>Defluviimonas sp. nov., isolated from ocean surface water.</title>
        <authorList>
            <person name="He W."/>
            <person name="Wang L."/>
            <person name="Zhang D.-F."/>
        </authorList>
    </citation>
    <scope>NUCLEOTIDE SEQUENCE [LARGE SCALE GENOMIC DNA]</scope>
    <source>
        <strain evidence="8 9">WL0002</strain>
    </source>
</reference>
<dbReference type="PANTHER" id="PTHR36985:SF1">
    <property type="entry name" value="TRANSLOCATION AND ASSEMBLY MODULE SUBUNIT TAMB"/>
    <property type="match status" value="1"/>
</dbReference>
<protein>
    <submittedName>
        <fullName evidence="8">Translocation/assembly module TamB domain-containing protein</fullName>
    </submittedName>
</protein>
<evidence type="ECO:0000256" key="5">
    <source>
        <dbReference type="SAM" id="MobiDB-lite"/>
    </source>
</evidence>
<accession>A0ABT2Z822</accession>
<comment type="subcellular location">
    <subcellularLocation>
        <location evidence="1">Membrane</location>
        <topology evidence="1">Single-pass membrane protein</topology>
    </subcellularLocation>
</comment>
<evidence type="ECO:0000313" key="9">
    <source>
        <dbReference type="Proteomes" id="UP001652542"/>
    </source>
</evidence>
<evidence type="ECO:0000259" key="7">
    <source>
        <dbReference type="Pfam" id="PF04357"/>
    </source>
</evidence>
<sequence length="1170" mass="121656">MRARILSVVLALWPLASLAQDSATASEDKGFLTNFLEESLSGAGRNVRIDGFAGALSSRATFDLLSIADDQGVWLTIRDGAISWNRSALLSGRVEIAEMSAGDIAVARKPVLADTGEAAAGGQRFALPDLPVAVRIGLLQAENVSLGEDILGEPLQFRAEGSASLEGGEGQANFSATRTGEGPSGEFSLTASYSNASRLASIDLLASEGRGGIVARLAGLPGQPSIVLALNGNGPTTDFIADVALSTNGAPRLTGKIGLGAEGGDLDQGQRVTLDLSGDVRPLFEPSYQAFFGENARLQARGHHFADGRIELSTLDITSQALRVSGQAALAPDGTPRRLKAEISLTGAEDTPVILPVPGPETTLVGADLRVNFDAAEDEGWALDGSLRGLRRAELSVGNVDLEGSGRIAPTRAGGSVRLAVTELAAGDERLAAAVGRTLQGRMVFSWRKGAALRIPVLLFSGEDYSLSGRASSDGEVIDANLNAVAQDLARLAPITGLDLAGSVNLALSGTYDLSRSRFDARLGGSGTDLGVGMTEIDRLLAGSTVFRAEAEGRADDLELRSAAVEGSGFTASASGRIASGSTALTVNAAIDDLGRLRAEYAGSVNTKITLSEDDEVRMLDGSLRTKDVKLGNPTLNSLLAGEGKADVALVQSGRRILLSGLELSTRQVSASLQPSPNDPGSLTVQARLADTAILASEFLGETRLSGTLRQGDTYQFDLDVTGPGGMDASLSGEVADDLSRVDLEAEGELRAEVANAFVAPRAASGTLRFDLSMEGAPSLSSLSGTVSTQGARIADPTVFVAVEGLNATADLAGGRVQVSATGGFRDGGRIDTRGTIALTPGFDADLSVTLDRAILRDPQLFETEASGTIRISGRLASGGAISGAIDLAQTEIRVATASFGATRTIPEITHVGEPARVRASRTRAGLAGKAAETRGPRRAMSIDLRISALQRIFVRGRGLDAELGGTLLLGGTTANIVPSGQFELIRGRLDILTKRLNISEGLVEMRGALEPYLRFVAVHQGEEVTTTITIEGPASAPEIRFSSSPELPEEEVLSQLLFGRGVQTLSVFQAAELASAVATLSGRGGEGIISRVRNSLGVDDLDVSTDEDGGTTLRAGKYLSERVYTDLSVDSEGKTEINLNLDIRKGLKARGTVGSEGTTGIGIFFERDY</sequence>
<organism evidence="8 9">
    <name type="scientific">Albidovulum marisflavi</name>
    <dbReference type="NCBI Taxonomy" id="2984159"/>
    <lineage>
        <taxon>Bacteria</taxon>
        <taxon>Pseudomonadati</taxon>
        <taxon>Pseudomonadota</taxon>
        <taxon>Alphaproteobacteria</taxon>
        <taxon>Rhodobacterales</taxon>
        <taxon>Paracoccaceae</taxon>
        <taxon>Albidovulum</taxon>
    </lineage>
</organism>
<comment type="caution">
    <text evidence="8">The sequence shown here is derived from an EMBL/GenBank/DDBJ whole genome shotgun (WGS) entry which is preliminary data.</text>
</comment>
<gene>
    <name evidence="8" type="ORF">OEW28_01415</name>
</gene>
<feature type="chain" id="PRO_5045131540" evidence="6">
    <location>
        <begin position="20"/>
        <end position="1170"/>
    </location>
</feature>
<dbReference type="PANTHER" id="PTHR36985">
    <property type="entry name" value="TRANSLOCATION AND ASSEMBLY MODULE SUBUNIT TAMB"/>
    <property type="match status" value="1"/>
</dbReference>
<proteinExistence type="predicted"/>